<dbReference type="Gene3D" id="1.20.81.10">
    <property type="entry name" value="RAP domain"/>
    <property type="match status" value="3"/>
</dbReference>
<evidence type="ECO:0000259" key="3">
    <source>
        <dbReference type="Pfam" id="PF06401"/>
    </source>
</evidence>
<comment type="caution">
    <text evidence="4">The sequence shown here is derived from an EMBL/GenBank/DDBJ whole genome shotgun (WGS) entry which is preliminary data.</text>
</comment>
<dbReference type="Pfam" id="PF06401">
    <property type="entry name" value="Alpha-2-MRAP_C"/>
    <property type="match status" value="1"/>
</dbReference>
<feature type="coiled-coil region" evidence="1">
    <location>
        <begin position="250"/>
        <end position="280"/>
    </location>
</feature>
<organism evidence="4 5">
    <name type="scientific">Stichopus japonicus</name>
    <name type="common">Sea cucumber</name>
    <dbReference type="NCBI Taxonomy" id="307972"/>
    <lineage>
        <taxon>Eukaryota</taxon>
        <taxon>Metazoa</taxon>
        <taxon>Echinodermata</taxon>
        <taxon>Eleutherozoa</taxon>
        <taxon>Echinozoa</taxon>
        <taxon>Holothuroidea</taxon>
        <taxon>Aspidochirotacea</taxon>
        <taxon>Aspidochirotida</taxon>
        <taxon>Stichopodidae</taxon>
        <taxon>Apostichopus</taxon>
    </lineage>
</organism>
<dbReference type="AlphaFoldDB" id="A0A2G8LJI2"/>
<proteinExistence type="predicted"/>
<feature type="signal peptide" evidence="2">
    <location>
        <begin position="1"/>
        <end position="21"/>
    </location>
</feature>
<dbReference type="Proteomes" id="UP000230750">
    <property type="component" value="Unassembled WGS sequence"/>
</dbReference>
<gene>
    <name evidence="4" type="ORF">BSL78_02644</name>
</gene>
<dbReference type="GO" id="GO:0005783">
    <property type="term" value="C:endoplasmic reticulum"/>
    <property type="evidence" value="ECO:0007669"/>
    <property type="project" value="InterPro"/>
</dbReference>
<dbReference type="STRING" id="307972.A0A2G8LJI2"/>
<evidence type="ECO:0000313" key="5">
    <source>
        <dbReference type="Proteomes" id="UP000230750"/>
    </source>
</evidence>
<evidence type="ECO:0000313" key="4">
    <source>
        <dbReference type="EMBL" id="PIK60409.1"/>
    </source>
</evidence>
<feature type="domain" description="Alpha-2-macroglobulin RAP C-terminal" evidence="3">
    <location>
        <begin position="130"/>
        <end position="344"/>
    </location>
</feature>
<dbReference type="GO" id="GO:0048019">
    <property type="term" value="F:receptor antagonist activity"/>
    <property type="evidence" value="ECO:0007669"/>
    <property type="project" value="InterPro"/>
</dbReference>
<feature type="chain" id="PRO_5013963625" evidence="2">
    <location>
        <begin position="22"/>
        <end position="344"/>
    </location>
</feature>
<dbReference type="PANTHER" id="PTHR16560">
    <property type="entry name" value="ALPHA-2-MACROGLOBULIN RECEPTOR-ASSOCIATED PROTEIN"/>
    <property type="match status" value="1"/>
</dbReference>
<dbReference type="GO" id="GO:0008201">
    <property type="term" value="F:heparin binding"/>
    <property type="evidence" value="ECO:0007669"/>
    <property type="project" value="InterPro"/>
</dbReference>
<keyword evidence="2" id="KW-0732">Signal</keyword>
<keyword evidence="5" id="KW-1185">Reference proteome</keyword>
<keyword evidence="1" id="KW-0175">Coiled coil</keyword>
<evidence type="ECO:0000256" key="1">
    <source>
        <dbReference type="SAM" id="Coils"/>
    </source>
</evidence>
<sequence length="344" mass="40073">MSKSIIVIFLVASTFVLLCSCGDKFDKDDNRVDKGPERIEPKFRHKQVNKVWEKALRKNLNQNKLEDFRKQLKKIDEKYLQNKKDMQSSDTPTEQFKQQEKIIDGHLQDAMVRFGIVPSKDGFFADKGQVFRDRRVNDLWASALNNGQFSDDELEILKKDLLAHQVKVEEFQAAIKDHKQPMPNENEVGAGDKDKVNPMERRAADIDMKLKHRDLTQDFQRLAVKVIPDEERGGFNDHKVVQLWQEALRADFDPEELEKLRQELKEFEKEIENNDELHKKVLHAEKDHLTSKNKSNLKDPEAMKEKRGILASAREELQTVSKKVTNLMRNFKDKLGKAGKKNEL</sequence>
<name>A0A2G8LJI2_STIJA</name>
<dbReference type="GO" id="GO:0048259">
    <property type="term" value="P:regulation of receptor-mediated endocytosis"/>
    <property type="evidence" value="ECO:0007669"/>
    <property type="project" value="TreeGrafter"/>
</dbReference>
<dbReference type="InterPro" id="IPR036744">
    <property type="entry name" value="RAP_sf"/>
</dbReference>
<dbReference type="GO" id="GO:0050750">
    <property type="term" value="F:low-density lipoprotein particle receptor binding"/>
    <property type="evidence" value="ECO:0007669"/>
    <property type="project" value="InterPro"/>
</dbReference>
<evidence type="ECO:0000256" key="2">
    <source>
        <dbReference type="SAM" id="SignalP"/>
    </source>
</evidence>
<accession>A0A2G8LJI2</accession>
<dbReference type="InterPro" id="IPR010483">
    <property type="entry name" value="Alpha_2_MRAP_C"/>
</dbReference>
<dbReference type="SUPFAM" id="SSF47045">
    <property type="entry name" value="RAP domain-like"/>
    <property type="match status" value="3"/>
</dbReference>
<dbReference type="EMBL" id="MRZV01000057">
    <property type="protein sequence ID" value="PIK60409.1"/>
    <property type="molecule type" value="Genomic_DNA"/>
</dbReference>
<dbReference type="PANTHER" id="PTHR16560:SF2">
    <property type="entry name" value="ALPHA-2-MACROGLOBULIN RECEPTOR-ASSOCIATED PROTEIN"/>
    <property type="match status" value="1"/>
</dbReference>
<dbReference type="PROSITE" id="PS51257">
    <property type="entry name" value="PROKAR_LIPOPROTEIN"/>
    <property type="match status" value="1"/>
</dbReference>
<reference evidence="4 5" key="1">
    <citation type="journal article" date="2017" name="PLoS Biol.">
        <title>The sea cucumber genome provides insights into morphological evolution and visceral regeneration.</title>
        <authorList>
            <person name="Zhang X."/>
            <person name="Sun L."/>
            <person name="Yuan J."/>
            <person name="Sun Y."/>
            <person name="Gao Y."/>
            <person name="Zhang L."/>
            <person name="Li S."/>
            <person name="Dai H."/>
            <person name="Hamel J.F."/>
            <person name="Liu C."/>
            <person name="Yu Y."/>
            <person name="Liu S."/>
            <person name="Lin W."/>
            <person name="Guo K."/>
            <person name="Jin S."/>
            <person name="Xu P."/>
            <person name="Storey K.B."/>
            <person name="Huan P."/>
            <person name="Zhang T."/>
            <person name="Zhou Y."/>
            <person name="Zhang J."/>
            <person name="Lin C."/>
            <person name="Li X."/>
            <person name="Xing L."/>
            <person name="Huo D."/>
            <person name="Sun M."/>
            <person name="Wang L."/>
            <person name="Mercier A."/>
            <person name="Li F."/>
            <person name="Yang H."/>
            <person name="Xiang J."/>
        </authorList>
    </citation>
    <scope>NUCLEOTIDE SEQUENCE [LARGE SCALE GENOMIC DNA]</scope>
    <source>
        <strain evidence="4">Shaxun</strain>
        <tissue evidence="4">Muscle</tissue>
    </source>
</reference>
<protein>
    <submittedName>
        <fullName evidence="4">Putative alpha-2-macroglobulin receptor-associated protein</fullName>
    </submittedName>
</protein>
<dbReference type="OrthoDB" id="5817428at2759"/>
<dbReference type="InterPro" id="IPR038003">
    <property type="entry name" value="A2-macroglobuin_RAP"/>
</dbReference>
<keyword evidence="4" id="KW-0675">Receptor</keyword>